<proteinExistence type="predicted"/>
<gene>
    <name evidence="2" type="ORF">NE237_029235</name>
</gene>
<evidence type="ECO:0000256" key="1">
    <source>
        <dbReference type="SAM" id="MobiDB-lite"/>
    </source>
</evidence>
<protein>
    <submittedName>
        <fullName evidence="2">Uncharacterized protein</fullName>
    </submittedName>
</protein>
<reference evidence="2" key="1">
    <citation type="journal article" date="2023" name="Plant J.">
        <title>The genome of the king protea, Protea cynaroides.</title>
        <authorList>
            <person name="Chang J."/>
            <person name="Duong T.A."/>
            <person name="Schoeman C."/>
            <person name="Ma X."/>
            <person name="Roodt D."/>
            <person name="Barker N."/>
            <person name="Li Z."/>
            <person name="Van de Peer Y."/>
            <person name="Mizrachi E."/>
        </authorList>
    </citation>
    <scope>NUCLEOTIDE SEQUENCE</scope>
    <source>
        <tissue evidence="2">Young leaves</tissue>
    </source>
</reference>
<feature type="region of interest" description="Disordered" evidence="1">
    <location>
        <begin position="129"/>
        <end position="179"/>
    </location>
</feature>
<dbReference type="AlphaFoldDB" id="A0A9Q0GTJ2"/>
<evidence type="ECO:0000313" key="2">
    <source>
        <dbReference type="EMBL" id="KAJ4952403.1"/>
    </source>
</evidence>
<accession>A0A9Q0GTJ2</accession>
<dbReference type="Proteomes" id="UP001141806">
    <property type="component" value="Unassembled WGS sequence"/>
</dbReference>
<feature type="compositionally biased region" description="Basic and acidic residues" evidence="1">
    <location>
        <begin position="162"/>
        <end position="179"/>
    </location>
</feature>
<name>A0A9Q0GTJ2_9MAGN</name>
<keyword evidence="3" id="KW-1185">Reference proteome</keyword>
<evidence type="ECO:0000313" key="3">
    <source>
        <dbReference type="Proteomes" id="UP001141806"/>
    </source>
</evidence>
<organism evidence="2 3">
    <name type="scientific">Protea cynaroides</name>
    <dbReference type="NCBI Taxonomy" id="273540"/>
    <lineage>
        <taxon>Eukaryota</taxon>
        <taxon>Viridiplantae</taxon>
        <taxon>Streptophyta</taxon>
        <taxon>Embryophyta</taxon>
        <taxon>Tracheophyta</taxon>
        <taxon>Spermatophyta</taxon>
        <taxon>Magnoliopsida</taxon>
        <taxon>Proteales</taxon>
        <taxon>Proteaceae</taxon>
        <taxon>Protea</taxon>
    </lineage>
</organism>
<dbReference type="EMBL" id="JAMYWD010000012">
    <property type="protein sequence ID" value="KAJ4952403.1"/>
    <property type="molecule type" value="Genomic_DNA"/>
</dbReference>
<sequence length="179" mass="19558">MLQVAIGMASVVCNDGANRAGGQWCMGDRGVQLPLVQSDVVNSMVQKNSGQPCGTDQLPLAAFDECIQSFNKKPILSQEEGEILQKVNRGMNVPYADLANPMVLAKFDLFVDFLDDALTRKLQCTKPPLRGQVGKGKGQVKSGTQKDAPIGGITTRSQETYENCKGKRPFHDEREQEET</sequence>
<comment type="caution">
    <text evidence="2">The sequence shown here is derived from an EMBL/GenBank/DDBJ whole genome shotgun (WGS) entry which is preliminary data.</text>
</comment>